<gene>
    <name evidence="1" type="ORF">PACLA_8A042093</name>
</gene>
<name>A0A6S7IUA7_PARCT</name>
<accession>A0A6S7IUA7</accession>
<dbReference type="Proteomes" id="UP001152795">
    <property type="component" value="Unassembled WGS sequence"/>
</dbReference>
<evidence type="ECO:0000313" key="2">
    <source>
        <dbReference type="Proteomes" id="UP001152795"/>
    </source>
</evidence>
<organism evidence="1 2">
    <name type="scientific">Paramuricea clavata</name>
    <name type="common">Red gorgonian</name>
    <name type="synonym">Violescent sea-whip</name>
    <dbReference type="NCBI Taxonomy" id="317549"/>
    <lineage>
        <taxon>Eukaryota</taxon>
        <taxon>Metazoa</taxon>
        <taxon>Cnidaria</taxon>
        <taxon>Anthozoa</taxon>
        <taxon>Octocorallia</taxon>
        <taxon>Malacalcyonacea</taxon>
        <taxon>Plexauridae</taxon>
        <taxon>Paramuricea</taxon>
    </lineage>
</organism>
<protein>
    <submittedName>
        <fullName evidence="1">Uncharacterized protein</fullName>
    </submittedName>
</protein>
<dbReference type="EMBL" id="CACRXK020006337">
    <property type="protein sequence ID" value="CAB4009101.1"/>
    <property type="molecule type" value="Genomic_DNA"/>
</dbReference>
<reference evidence="1" key="1">
    <citation type="submission" date="2020-04" db="EMBL/GenBank/DDBJ databases">
        <authorList>
            <person name="Alioto T."/>
            <person name="Alioto T."/>
            <person name="Gomez Garrido J."/>
        </authorList>
    </citation>
    <scope>NUCLEOTIDE SEQUENCE</scope>
    <source>
        <strain evidence="1">A484AB</strain>
    </source>
</reference>
<sequence length="291" mass="32114">MPMNMNSCLQDRQDVKTVAQKRKAEDYFVNVDNSKCSRHTCLMLDMYTQTDAGSESISLRQIHELLKNNSERIHRVEDMVTKLCNMIGAFADASSPQVVTTSCQEKKSRDSSPVDTRAQLTTQYQGVSTANLAPSDYVTQVPQQSIMGNWEGSQIRNDDLAMNTSLTESENGLSDINTTTVKTPPKVNWNCDNSSLTADDHPPGTGCWLGDPNDVNGRAWFSGDPKIITKCENYGLNPVKLALALTEALFTREEMAASNVRGTRGKESLDPSKIKAIRGNDVNFGYTSTLD</sequence>
<dbReference type="OrthoDB" id="5960796at2759"/>
<comment type="caution">
    <text evidence="1">The sequence shown here is derived from an EMBL/GenBank/DDBJ whole genome shotgun (WGS) entry which is preliminary data.</text>
</comment>
<proteinExistence type="predicted"/>
<dbReference type="AlphaFoldDB" id="A0A6S7IUA7"/>
<evidence type="ECO:0000313" key="1">
    <source>
        <dbReference type="EMBL" id="CAB4009101.1"/>
    </source>
</evidence>
<keyword evidence="2" id="KW-1185">Reference proteome</keyword>